<reference evidence="3" key="2">
    <citation type="submission" date="2010-04" db="EMBL/GenBank/DDBJ databases">
        <authorList>
            <person name="Buell R."/>
            <person name="Hamilton J."/>
            <person name="Hostetler J."/>
        </authorList>
    </citation>
    <scope>NUCLEOTIDE SEQUENCE [LARGE SCALE GENOMIC DNA]</scope>
    <source>
        <strain evidence="3">DAOM:BR144</strain>
    </source>
</reference>
<protein>
    <submittedName>
        <fullName evidence="2">Uncharacterized protein</fullName>
    </submittedName>
</protein>
<dbReference type="VEuPathDB" id="FungiDB:PYU1_G007680"/>
<evidence type="ECO:0000313" key="2">
    <source>
        <dbReference type="EnsemblProtists" id="PYU1_T007696"/>
    </source>
</evidence>
<keyword evidence="1" id="KW-0472">Membrane</keyword>
<dbReference type="Proteomes" id="UP000019132">
    <property type="component" value="Unassembled WGS sequence"/>
</dbReference>
<dbReference type="HOGENOM" id="CLU_013013_0_0_1"/>
<keyword evidence="3" id="KW-1185">Reference proteome</keyword>
<organism evidence="2 3">
    <name type="scientific">Globisporangium ultimum (strain ATCC 200006 / CBS 805.95 / DAOM BR144)</name>
    <name type="common">Pythium ultimum</name>
    <dbReference type="NCBI Taxonomy" id="431595"/>
    <lineage>
        <taxon>Eukaryota</taxon>
        <taxon>Sar</taxon>
        <taxon>Stramenopiles</taxon>
        <taxon>Oomycota</taxon>
        <taxon>Peronosporomycetes</taxon>
        <taxon>Pythiales</taxon>
        <taxon>Pythiaceae</taxon>
        <taxon>Globisporangium</taxon>
    </lineage>
</organism>
<name>K3WRV2_GLOUD</name>
<dbReference type="AlphaFoldDB" id="K3WRV2"/>
<sequence length="596" mass="66873">MTKIIYVRQIGPVPASIRQQVRRNRVDLTVAVLLALYNWALWGFVSLLVLSQISGVVWDTTTSRFDVRYGQSPLFGTYAISGTNDEPYSDRMLLEVHVTAFYTNTCEVLAATLDAVFDACAALGYNVARDATLRIVDGVANDDVSLISTALPVLVMPYWDSALFAHYVIPGWDSSACAFQLSGKYDSQTHAVAFFYSVDRELRECKPIEWLQRPEGAWKHSWYEDTKAWRGIPASQRWIRRRQFDTLANRELDCAHNASACPDLSVAVISSKTLSIVISNGVRYGFFLYQYVSTRIAQSVYNLETFISNTTVVMLLFRWMRWKCPRWEHAGIGCLSSSRGFLFLPIILLPRLKYLLTAFFAVDCAFEGEQLALAESPFVVYPCIVEVVFYVKRVTDTFFGPTLLLFCLLHHQRMVLAQTTWFEFDGRINTAVASADVNALTLLDFVITDIALRINGNVKSMFAIKLAALALNALPLFCGATSTSRKSVGVMSAPVRDIEKTLETCTCCSGGLGRSSFMYEKPTTRLASGDGGSSSYPRALVLSSYELTRLGTKHERPSSFRVVLVHVRPNVDDGYEIVAPPAYYRLNDSRLRHIHF</sequence>
<keyword evidence="1" id="KW-0812">Transmembrane</keyword>
<dbReference type="eggNOG" id="ENOG502SMJY">
    <property type="taxonomic scope" value="Eukaryota"/>
</dbReference>
<keyword evidence="1" id="KW-1133">Transmembrane helix</keyword>
<evidence type="ECO:0000313" key="3">
    <source>
        <dbReference type="Proteomes" id="UP000019132"/>
    </source>
</evidence>
<accession>K3WRV2</accession>
<reference evidence="2" key="3">
    <citation type="submission" date="2015-02" db="UniProtKB">
        <authorList>
            <consortium name="EnsemblProtists"/>
        </authorList>
    </citation>
    <scope>IDENTIFICATION</scope>
    <source>
        <strain evidence="2">DAOM BR144</strain>
    </source>
</reference>
<dbReference type="InParanoid" id="K3WRV2"/>
<dbReference type="EMBL" id="GL376585">
    <property type="status" value="NOT_ANNOTATED_CDS"/>
    <property type="molecule type" value="Genomic_DNA"/>
</dbReference>
<evidence type="ECO:0000256" key="1">
    <source>
        <dbReference type="SAM" id="Phobius"/>
    </source>
</evidence>
<proteinExistence type="predicted"/>
<reference evidence="3" key="1">
    <citation type="journal article" date="2010" name="Genome Biol.">
        <title>Genome sequence of the necrotrophic plant pathogen Pythium ultimum reveals original pathogenicity mechanisms and effector repertoire.</title>
        <authorList>
            <person name="Levesque C.A."/>
            <person name="Brouwer H."/>
            <person name="Cano L."/>
            <person name="Hamilton J.P."/>
            <person name="Holt C."/>
            <person name="Huitema E."/>
            <person name="Raffaele S."/>
            <person name="Robideau G.P."/>
            <person name="Thines M."/>
            <person name="Win J."/>
            <person name="Zerillo M.M."/>
            <person name="Beakes G.W."/>
            <person name="Boore J.L."/>
            <person name="Busam D."/>
            <person name="Dumas B."/>
            <person name="Ferriera S."/>
            <person name="Fuerstenberg S.I."/>
            <person name="Gachon C.M."/>
            <person name="Gaulin E."/>
            <person name="Govers F."/>
            <person name="Grenville-Briggs L."/>
            <person name="Horner N."/>
            <person name="Hostetler J."/>
            <person name="Jiang R.H."/>
            <person name="Johnson J."/>
            <person name="Krajaejun T."/>
            <person name="Lin H."/>
            <person name="Meijer H.J."/>
            <person name="Moore B."/>
            <person name="Morris P."/>
            <person name="Phuntmart V."/>
            <person name="Puiu D."/>
            <person name="Shetty J."/>
            <person name="Stajich J.E."/>
            <person name="Tripathy S."/>
            <person name="Wawra S."/>
            <person name="van West P."/>
            <person name="Whitty B.R."/>
            <person name="Coutinho P.M."/>
            <person name="Henrissat B."/>
            <person name="Martin F."/>
            <person name="Thomas P.D."/>
            <person name="Tyler B.M."/>
            <person name="De Vries R.P."/>
            <person name="Kamoun S."/>
            <person name="Yandell M."/>
            <person name="Tisserat N."/>
            <person name="Buell C.R."/>
        </authorList>
    </citation>
    <scope>NUCLEOTIDE SEQUENCE</scope>
    <source>
        <strain evidence="3">DAOM:BR144</strain>
    </source>
</reference>
<feature type="transmembrane region" description="Helical" evidence="1">
    <location>
        <begin position="28"/>
        <end position="50"/>
    </location>
</feature>
<dbReference type="EnsemblProtists" id="PYU1_T007696">
    <property type="protein sequence ID" value="PYU1_T007696"/>
    <property type="gene ID" value="PYU1_G007680"/>
</dbReference>